<reference evidence="3 4" key="1">
    <citation type="journal article" date="2018" name="J. Microbiol.">
        <title>Salicibibacter kimchii gen. nov., sp. nov., a moderately halophilic and alkalitolerant bacterium in the family Bacillaceae, isolated from kimchi.</title>
        <authorList>
            <person name="Jang J.Y."/>
            <person name="Oh Y.J."/>
            <person name="Lim S.K."/>
            <person name="Park H.K."/>
            <person name="Lee C."/>
            <person name="Kim J.Y."/>
            <person name="Lee M.A."/>
            <person name="Choi H.J."/>
        </authorList>
    </citation>
    <scope>NUCLEOTIDE SEQUENCE [LARGE SCALE GENOMIC DNA]</scope>
    <source>
        <strain evidence="3 4">NKC1-1</strain>
    </source>
</reference>
<dbReference type="PANTHER" id="PTHR46889">
    <property type="entry name" value="TRANSPOSASE INSF FOR INSERTION SEQUENCE IS3B-RELATED"/>
    <property type="match status" value="1"/>
</dbReference>
<dbReference type="GO" id="GO:0003676">
    <property type="term" value="F:nucleic acid binding"/>
    <property type="evidence" value="ECO:0007669"/>
    <property type="project" value="InterPro"/>
</dbReference>
<gene>
    <name evidence="3" type="ORF">DT065_12205</name>
</gene>
<dbReference type="EMBL" id="CP031092">
    <property type="protein sequence ID" value="AXF56699.1"/>
    <property type="molecule type" value="Genomic_DNA"/>
</dbReference>
<organism evidence="3 4">
    <name type="scientific">Salicibibacter kimchii</name>
    <dbReference type="NCBI Taxonomy" id="2099786"/>
    <lineage>
        <taxon>Bacteria</taxon>
        <taxon>Bacillati</taxon>
        <taxon>Bacillota</taxon>
        <taxon>Bacilli</taxon>
        <taxon>Bacillales</taxon>
        <taxon>Bacillaceae</taxon>
        <taxon>Salicibibacter</taxon>
    </lineage>
</organism>
<dbReference type="KEGG" id="rue:DT065_12205"/>
<dbReference type="Pfam" id="PF13333">
    <property type="entry name" value="rve_2"/>
    <property type="match status" value="1"/>
</dbReference>
<dbReference type="InterPro" id="IPR001584">
    <property type="entry name" value="Integrase_cat-core"/>
</dbReference>
<dbReference type="PROSITE" id="PS50994">
    <property type="entry name" value="INTEGRASE"/>
    <property type="match status" value="1"/>
</dbReference>
<keyword evidence="4" id="KW-1185">Reference proteome</keyword>
<accession>A0A345C0G8</accession>
<name>A0A345C0G8_9BACI</name>
<dbReference type="Proteomes" id="UP000252100">
    <property type="component" value="Chromosome"/>
</dbReference>
<dbReference type="InterPro" id="IPR048020">
    <property type="entry name" value="Transpos_IS3"/>
</dbReference>
<dbReference type="Pfam" id="PF13276">
    <property type="entry name" value="HTH_21"/>
    <property type="match status" value="1"/>
</dbReference>
<dbReference type="AlphaFoldDB" id="A0A345C0G8"/>
<dbReference type="GO" id="GO:0015074">
    <property type="term" value="P:DNA integration"/>
    <property type="evidence" value="ECO:0007669"/>
    <property type="project" value="InterPro"/>
</dbReference>
<comment type="function">
    <text evidence="1">Involved in the transposition of the insertion sequence.</text>
</comment>
<dbReference type="NCBIfam" id="NF033516">
    <property type="entry name" value="transpos_IS3"/>
    <property type="match status" value="1"/>
</dbReference>
<dbReference type="InterPro" id="IPR012337">
    <property type="entry name" value="RNaseH-like_sf"/>
</dbReference>
<dbReference type="InterPro" id="IPR025948">
    <property type="entry name" value="HTH-like_dom"/>
</dbReference>
<feature type="domain" description="Integrase catalytic" evidence="2">
    <location>
        <begin position="143"/>
        <end position="305"/>
    </location>
</feature>
<evidence type="ECO:0000313" key="3">
    <source>
        <dbReference type="EMBL" id="AXF56699.1"/>
    </source>
</evidence>
<evidence type="ECO:0000256" key="1">
    <source>
        <dbReference type="ARBA" id="ARBA00002286"/>
    </source>
</evidence>
<dbReference type="Gene3D" id="3.30.420.10">
    <property type="entry name" value="Ribonuclease H-like superfamily/Ribonuclease H"/>
    <property type="match status" value="1"/>
</dbReference>
<dbReference type="Pfam" id="PF00665">
    <property type="entry name" value="rve"/>
    <property type="match status" value="1"/>
</dbReference>
<protein>
    <submittedName>
        <fullName evidence="3">IS3 family transposase</fullName>
    </submittedName>
</protein>
<dbReference type="PANTHER" id="PTHR46889:SF4">
    <property type="entry name" value="TRANSPOSASE INSO FOR INSERTION SEQUENCE ELEMENT IS911B-RELATED"/>
    <property type="match status" value="1"/>
</dbReference>
<dbReference type="InterPro" id="IPR036397">
    <property type="entry name" value="RNaseH_sf"/>
</dbReference>
<sequence length="315" mass="36632">MGRRSGDSKKGGGLLRQKPGVIYHFIEEHRHEFRVAKMGEVLGVSRGGYYEWRNRPQSPQKKRKEIIVESLEQILIRSRETYGSPRITAELHKQGFTVTQKTVSNYMREYGFRPKTAIKKGKKTTDSNHDHPVYPNLLQRDFHTDHPNEAWVADITYIWTREGWLYLASVMDLFSRKIIGWNISDRLTKELAMTALHRAMLLQPPQEGLIHHSDRGSQYASHDYQAIIREHGMLTSMSRKGDCYDNACIESFHATIEKDLLAHETYDTREEATMSVWEYIACFYNEERTHSTIGYLSPNQFERKYRQAQGGDTTA</sequence>
<dbReference type="InterPro" id="IPR050900">
    <property type="entry name" value="Transposase_IS3/IS150/IS904"/>
</dbReference>
<proteinExistence type="predicted"/>
<dbReference type="SUPFAM" id="SSF53098">
    <property type="entry name" value="Ribonuclease H-like"/>
    <property type="match status" value="1"/>
</dbReference>
<evidence type="ECO:0000259" key="2">
    <source>
        <dbReference type="PROSITE" id="PS50994"/>
    </source>
</evidence>
<evidence type="ECO:0000313" key="4">
    <source>
        <dbReference type="Proteomes" id="UP000252100"/>
    </source>
</evidence>